<reference evidence="2" key="2">
    <citation type="submission" date="2020-09" db="EMBL/GenBank/DDBJ databases">
        <authorList>
            <person name="Sun Q."/>
            <person name="Ohkuma M."/>
        </authorList>
    </citation>
    <scope>NUCLEOTIDE SEQUENCE</scope>
    <source>
        <strain evidence="2">JCM 4790</strain>
    </source>
</reference>
<comment type="caution">
    <text evidence="2">The sequence shown here is derived from an EMBL/GenBank/DDBJ whole genome shotgun (WGS) entry which is preliminary data.</text>
</comment>
<keyword evidence="1" id="KW-0812">Transmembrane</keyword>
<proteinExistence type="predicted"/>
<feature type="transmembrane region" description="Helical" evidence="1">
    <location>
        <begin position="64"/>
        <end position="84"/>
    </location>
</feature>
<reference evidence="2" key="1">
    <citation type="journal article" date="2014" name="Int. J. Syst. Evol. Microbiol.">
        <title>Complete genome sequence of Corynebacterium casei LMG S-19264T (=DSM 44701T), isolated from a smear-ripened cheese.</title>
        <authorList>
            <consortium name="US DOE Joint Genome Institute (JGI-PGF)"/>
            <person name="Walter F."/>
            <person name="Albersmeier A."/>
            <person name="Kalinowski J."/>
            <person name="Ruckert C."/>
        </authorList>
    </citation>
    <scope>NUCLEOTIDE SEQUENCE</scope>
    <source>
        <strain evidence="2">JCM 4790</strain>
    </source>
</reference>
<evidence type="ECO:0000313" key="3">
    <source>
        <dbReference type="Proteomes" id="UP000619244"/>
    </source>
</evidence>
<dbReference type="Proteomes" id="UP000619244">
    <property type="component" value="Unassembled WGS sequence"/>
</dbReference>
<keyword evidence="1" id="KW-1133">Transmembrane helix</keyword>
<protein>
    <submittedName>
        <fullName evidence="2">Uncharacterized protein</fullName>
    </submittedName>
</protein>
<evidence type="ECO:0000313" key="2">
    <source>
        <dbReference type="EMBL" id="GGX69623.1"/>
    </source>
</evidence>
<evidence type="ECO:0000256" key="1">
    <source>
        <dbReference type="SAM" id="Phobius"/>
    </source>
</evidence>
<organism evidence="2 3">
    <name type="scientific">Streptomyces minutiscleroticus</name>
    <dbReference type="NCBI Taxonomy" id="68238"/>
    <lineage>
        <taxon>Bacteria</taxon>
        <taxon>Bacillati</taxon>
        <taxon>Actinomycetota</taxon>
        <taxon>Actinomycetes</taxon>
        <taxon>Kitasatosporales</taxon>
        <taxon>Streptomycetaceae</taxon>
        <taxon>Streptomyces</taxon>
    </lineage>
</organism>
<gene>
    <name evidence="2" type="ORF">GCM10010358_25150</name>
</gene>
<dbReference type="RefSeq" id="WP_190190276.1">
    <property type="nucleotide sequence ID" value="NZ_BMVU01000008.1"/>
</dbReference>
<feature type="transmembrane region" description="Helical" evidence="1">
    <location>
        <begin position="21"/>
        <end position="44"/>
    </location>
</feature>
<sequence length="112" mass="11443">MPEHADEQPSTREKALTAGCLLLLVLVADVAAGMLVLILLAVRGLDRANADFGQAVAGTPPADWAPVLCHGALALAVGVTGLVLLRLGHRYIGAARLVLCIVLVLAFPATGG</sequence>
<feature type="transmembrane region" description="Helical" evidence="1">
    <location>
        <begin position="91"/>
        <end position="109"/>
    </location>
</feature>
<dbReference type="EMBL" id="BMVU01000008">
    <property type="protein sequence ID" value="GGX69623.1"/>
    <property type="molecule type" value="Genomic_DNA"/>
</dbReference>
<keyword evidence="3" id="KW-1185">Reference proteome</keyword>
<keyword evidence="1" id="KW-0472">Membrane</keyword>
<accession>A0A918KPM3</accession>
<name>A0A918KPM3_9ACTN</name>
<dbReference type="AlphaFoldDB" id="A0A918KPM3"/>